<feature type="non-terminal residue" evidence="1">
    <location>
        <position position="1"/>
    </location>
</feature>
<dbReference type="Proteomes" id="UP000789920">
    <property type="component" value="Unassembled WGS sequence"/>
</dbReference>
<sequence>NNIEYMEQESISSFSSLGDTEPGSKKNSDNKLFVKQSKKYSLTKTIAKKKKHFNENTISTTLSSEVLSDKDSNGCDYNYVSNRHDYGYTTNQYDNDHVTNEHDNKHVTNITDKYNTDYRDSSIPKNGSSINQSTKPNLKDLQLYLLI</sequence>
<organism evidence="1 2">
    <name type="scientific">Racocetra persica</name>
    <dbReference type="NCBI Taxonomy" id="160502"/>
    <lineage>
        <taxon>Eukaryota</taxon>
        <taxon>Fungi</taxon>
        <taxon>Fungi incertae sedis</taxon>
        <taxon>Mucoromycota</taxon>
        <taxon>Glomeromycotina</taxon>
        <taxon>Glomeromycetes</taxon>
        <taxon>Diversisporales</taxon>
        <taxon>Gigasporaceae</taxon>
        <taxon>Racocetra</taxon>
    </lineage>
</organism>
<reference evidence="1" key="1">
    <citation type="submission" date="2021-06" db="EMBL/GenBank/DDBJ databases">
        <authorList>
            <person name="Kallberg Y."/>
            <person name="Tangrot J."/>
            <person name="Rosling A."/>
        </authorList>
    </citation>
    <scope>NUCLEOTIDE SEQUENCE</scope>
    <source>
        <strain evidence="1">MA461A</strain>
    </source>
</reference>
<evidence type="ECO:0000313" key="1">
    <source>
        <dbReference type="EMBL" id="CAG8741666.1"/>
    </source>
</evidence>
<protein>
    <submittedName>
        <fullName evidence="1">34584_t:CDS:1</fullName>
    </submittedName>
</protein>
<name>A0ACA9Q9E3_9GLOM</name>
<evidence type="ECO:0000313" key="2">
    <source>
        <dbReference type="Proteomes" id="UP000789920"/>
    </source>
</evidence>
<keyword evidence="2" id="KW-1185">Reference proteome</keyword>
<dbReference type="EMBL" id="CAJVQC010029086">
    <property type="protein sequence ID" value="CAG8741666.1"/>
    <property type="molecule type" value="Genomic_DNA"/>
</dbReference>
<proteinExistence type="predicted"/>
<gene>
    <name evidence="1" type="ORF">RPERSI_LOCUS13216</name>
</gene>
<accession>A0ACA9Q9E3</accession>
<comment type="caution">
    <text evidence="1">The sequence shown here is derived from an EMBL/GenBank/DDBJ whole genome shotgun (WGS) entry which is preliminary data.</text>
</comment>
<feature type="non-terminal residue" evidence="1">
    <location>
        <position position="147"/>
    </location>
</feature>